<organism evidence="1 2">
    <name type="scientific">Mycobacterium shigaense</name>
    <dbReference type="NCBI Taxonomy" id="722731"/>
    <lineage>
        <taxon>Bacteria</taxon>
        <taxon>Bacillati</taxon>
        <taxon>Actinomycetota</taxon>
        <taxon>Actinomycetes</taxon>
        <taxon>Mycobacteriales</taxon>
        <taxon>Mycobacteriaceae</taxon>
        <taxon>Mycobacterium</taxon>
        <taxon>Mycobacterium simiae complex</taxon>
    </lineage>
</organism>
<dbReference type="AlphaFoldDB" id="A0A1Z4EHX4"/>
<evidence type="ECO:0000313" key="1">
    <source>
        <dbReference type="EMBL" id="BAX92569.1"/>
    </source>
</evidence>
<name>A0A1Z4EHX4_9MYCO</name>
<reference evidence="2" key="1">
    <citation type="submission" date="2017-06" db="EMBL/GenBank/DDBJ databases">
        <title>Complete Genome Sequence of Mycobacterium shigaense.</title>
        <authorList>
            <person name="Fukano H."/>
            <person name="Yoshida M."/>
            <person name="Kazumi Y."/>
            <person name="Ogura Y."/>
            <person name="Mitarai S."/>
            <person name="Hayashi T."/>
            <person name="Hoshino Y."/>
        </authorList>
    </citation>
    <scope>NUCLEOTIDE SEQUENCE [LARGE SCALE GENOMIC DNA]</scope>
    <source>
        <strain evidence="2">UN-152</strain>
    </source>
</reference>
<protein>
    <submittedName>
        <fullName evidence="1">Uncharacterized protein</fullName>
    </submittedName>
</protein>
<evidence type="ECO:0000313" key="2">
    <source>
        <dbReference type="Proteomes" id="UP000217736"/>
    </source>
</evidence>
<gene>
    <name evidence="1" type="ORF">MSG_02425</name>
</gene>
<accession>A0A1Z4EHX4</accession>
<keyword evidence="2" id="KW-1185">Reference proteome</keyword>
<dbReference type="EMBL" id="AP018164">
    <property type="protein sequence ID" value="BAX92569.1"/>
    <property type="molecule type" value="Genomic_DNA"/>
</dbReference>
<dbReference type="KEGG" id="mshg:MSG_02425"/>
<sequence length="44" mass="4823">MEHSGVTPHEIAPSRYGHARLLADSDELTFSEKNTNGTARQPNS</sequence>
<dbReference type="Proteomes" id="UP000217736">
    <property type="component" value="Chromosome"/>
</dbReference>
<proteinExistence type="predicted"/>
<dbReference type="RefSeq" id="WP_258174004.1">
    <property type="nucleotide sequence ID" value="NZ_AP018164.1"/>
</dbReference>